<dbReference type="PANTHER" id="PTHR12378:SF7">
    <property type="entry name" value="DESUMOYLATING ISOPEPTIDASE 1"/>
    <property type="match status" value="1"/>
</dbReference>
<dbReference type="Gene3D" id="3.90.1720.30">
    <property type="entry name" value="PPPDE domains"/>
    <property type="match status" value="1"/>
</dbReference>
<protein>
    <recommendedName>
        <fullName evidence="4">PPPDE domain-containing protein</fullName>
    </recommendedName>
</protein>
<evidence type="ECO:0000313" key="5">
    <source>
        <dbReference type="EMBL" id="KNE01347.1"/>
    </source>
</evidence>
<dbReference type="InterPro" id="IPR042266">
    <property type="entry name" value="PPPDE_sf"/>
</dbReference>
<evidence type="ECO:0000313" key="6">
    <source>
        <dbReference type="Proteomes" id="UP000037122"/>
    </source>
</evidence>
<evidence type="ECO:0000256" key="2">
    <source>
        <dbReference type="ARBA" id="ARBA00022670"/>
    </source>
</evidence>
<dbReference type="Pfam" id="PF05903">
    <property type="entry name" value="Peptidase_C97"/>
    <property type="match status" value="1"/>
</dbReference>
<name>A0A0L0P4P7_CANAR</name>
<gene>
    <name evidence="5" type="ORF">QG37_01657</name>
</gene>
<accession>A0A0L0P4P7</accession>
<keyword evidence="3" id="KW-0378">Hydrolase</keyword>
<reference evidence="6" key="1">
    <citation type="journal article" date="2015" name="BMC Genomics">
        <title>Draft genome of a commonly misdiagnosed multidrug resistant pathogen Candida auris.</title>
        <authorList>
            <person name="Chatterjee S."/>
            <person name="Alampalli S.V."/>
            <person name="Nageshan R.K."/>
            <person name="Chettiar S.T."/>
            <person name="Joshi S."/>
            <person name="Tatu U.S."/>
        </authorList>
    </citation>
    <scope>NUCLEOTIDE SEQUENCE [LARGE SCALE GENOMIC DNA]</scope>
    <source>
        <strain evidence="6">6684</strain>
    </source>
</reference>
<evidence type="ECO:0000259" key="4">
    <source>
        <dbReference type="PROSITE" id="PS51858"/>
    </source>
</evidence>
<evidence type="ECO:0000256" key="3">
    <source>
        <dbReference type="ARBA" id="ARBA00022801"/>
    </source>
</evidence>
<sequence length="164" mass="18275">MSEDSFPVRVHVYDLSHGLAALYSPQLLGKAIDAIYHTLVVVFGKEYYIDQGIKTSPAGRTKYGTPKEVLDVGNTFVSEDILNDFLEDLRNHEQQKYHASAYDLFENNCNHFTDVVMEFLVGKNLEDRILKLPQEVLSSPLGPMIRQMLNGGVGGAAGNAYFGF</sequence>
<dbReference type="PANTHER" id="PTHR12378">
    <property type="entry name" value="DESUMOYLATING ISOPEPTIDASE"/>
    <property type="match status" value="1"/>
</dbReference>
<comment type="similarity">
    <text evidence="1">Belongs to the DeSI family.</text>
</comment>
<organism evidence="5 6">
    <name type="scientific">Candidozyma auris</name>
    <name type="common">Yeast</name>
    <name type="synonym">Candida auris</name>
    <dbReference type="NCBI Taxonomy" id="498019"/>
    <lineage>
        <taxon>Eukaryota</taxon>
        <taxon>Fungi</taxon>
        <taxon>Dikarya</taxon>
        <taxon>Ascomycota</taxon>
        <taxon>Saccharomycotina</taxon>
        <taxon>Pichiomycetes</taxon>
        <taxon>Metschnikowiaceae</taxon>
        <taxon>Candidozyma</taxon>
    </lineage>
</organism>
<dbReference type="InterPro" id="IPR008580">
    <property type="entry name" value="PPPDE_dom"/>
</dbReference>
<dbReference type="VEuPathDB" id="FungiDB:B9J08_000785"/>
<dbReference type="VEuPathDB" id="FungiDB:CJI96_0003313"/>
<feature type="domain" description="PPPDE" evidence="4">
    <location>
        <begin position="6"/>
        <end position="150"/>
    </location>
</feature>
<dbReference type="Proteomes" id="UP000037122">
    <property type="component" value="Unassembled WGS sequence"/>
</dbReference>
<proteinExistence type="inferred from homology"/>
<dbReference type="PROSITE" id="PS51858">
    <property type="entry name" value="PPPDE"/>
    <property type="match status" value="1"/>
</dbReference>
<dbReference type="AlphaFoldDB" id="A0A0L0P4P7"/>
<dbReference type="VEuPathDB" id="FungiDB:CJI97_000786"/>
<dbReference type="VEuPathDB" id="FungiDB:CJJ09_002745"/>
<dbReference type="VEuPathDB" id="FungiDB:QG37_01657"/>
<comment type="caution">
    <text evidence="5">The sequence shown here is derived from an EMBL/GenBank/DDBJ whole genome shotgun (WGS) entry which is preliminary data.</text>
</comment>
<dbReference type="GO" id="GO:0008233">
    <property type="term" value="F:peptidase activity"/>
    <property type="evidence" value="ECO:0007669"/>
    <property type="project" value="UniProtKB-KW"/>
</dbReference>
<dbReference type="VEuPathDB" id="FungiDB:CJJ07_000622"/>
<dbReference type="EMBL" id="LGST01000013">
    <property type="protein sequence ID" value="KNE01347.1"/>
    <property type="molecule type" value="Genomic_DNA"/>
</dbReference>
<keyword evidence="2" id="KW-0645">Protease</keyword>
<dbReference type="GO" id="GO:0006508">
    <property type="term" value="P:proteolysis"/>
    <property type="evidence" value="ECO:0007669"/>
    <property type="project" value="UniProtKB-KW"/>
</dbReference>
<dbReference type="GO" id="GO:0070646">
    <property type="term" value="P:protein modification by small protein removal"/>
    <property type="evidence" value="ECO:0007669"/>
    <property type="project" value="TreeGrafter"/>
</dbReference>
<dbReference type="SMART" id="SM01179">
    <property type="entry name" value="DUF862"/>
    <property type="match status" value="1"/>
</dbReference>
<evidence type="ECO:0000256" key="1">
    <source>
        <dbReference type="ARBA" id="ARBA00008140"/>
    </source>
</evidence>